<dbReference type="SMART" id="SM00181">
    <property type="entry name" value="EGF"/>
    <property type="match status" value="1"/>
</dbReference>
<dbReference type="PANTHER" id="PTHR24044">
    <property type="entry name" value="NOTCH LIGAND FAMILY MEMBER"/>
    <property type="match status" value="1"/>
</dbReference>
<keyword evidence="5" id="KW-1185">Reference proteome</keyword>
<dbReference type="EnsemblMetazoa" id="PPAI008970-RA">
    <property type="protein sequence ID" value="PPAI008970-PA"/>
    <property type="gene ID" value="PPAI008970"/>
</dbReference>
<dbReference type="EMBL" id="AJVK01069053">
    <property type="status" value="NOT_ANNOTATED_CDS"/>
    <property type="molecule type" value="Genomic_DNA"/>
</dbReference>
<dbReference type="PROSITE" id="PS00022">
    <property type="entry name" value="EGF_1"/>
    <property type="match status" value="1"/>
</dbReference>
<dbReference type="CDD" id="cd00054">
    <property type="entry name" value="EGF_CA"/>
    <property type="match status" value="1"/>
</dbReference>
<protein>
    <recommendedName>
        <fullName evidence="2 3">EGF-like domain-containing protein</fullName>
    </recommendedName>
</protein>
<evidence type="ECO:0000259" key="3">
    <source>
        <dbReference type="PROSITE" id="PS01186"/>
    </source>
</evidence>
<dbReference type="InterPro" id="IPR050906">
    <property type="entry name" value="Notch_signaling"/>
</dbReference>
<evidence type="ECO:0000313" key="4">
    <source>
        <dbReference type="EnsemblMetazoa" id="PPAI008970-PA"/>
    </source>
</evidence>
<evidence type="ECO:0000259" key="2">
    <source>
        <dbReference type="PROSITE" id="PS00022"/>
    </source>
</evidence>
<accession>A0A1B0DL26</accession>
<dbReference type="AlphaFoldDB" id="A0A1B0DL26"/>
<dbReference type="VEuPathDB" id="VectorBase:PPAI008970"/>
<dbReference type="PROSITE" id="PS01186">
    <property type="entry name" value="EGF_2"/>
    <property type="match status" value="1"/>
</dbReference>
<dbReference type="InterPro" id="IPR000742">
    <property type="entry name" value="EGF"/>
</dbReference>
<reference evidence="4" key="1">
    <citation type="submission" date="2022-08" db="UniProtKB">
        <authorList>
            <consortium name="EnsemblMetazoa"/>
        </authorList>
    </citation>
    <scope>IDENTIFICATION</scope>
    <source>
        <strain evidence="4">Israel</strain>
    </source>
</reference>
<dbReference type="Gene3D" id="2.10.25.10">
    <property type="entry name" value="Laminin"/>
    <property type="match status" value="2"/>
</dbReference>
<dbReference type="VEuPathDB" id="VectorBase:PPAPM1_005782"/>
<feature type="domain" description="EGF-like" evidence="2 3">
    <location>
        <begin position="159"/>
        <end position="170"/>
    </location>
</feature>
<sequence>MAVLNLHMTYHSVVRVGEDPCVQNAWFIRDVVMDIATAARGSAFVTQIGEEFFVIKYRCTCAEGLSGLRCEIVEHPCATQPCKNGGTCTLRDPQKYDTAKNLSFKDLTPPTAVTVRRMRGMSSMGKPARSNPRSIEKDHLPPRSPAKNPPAPPVNDFICTCAPGWTGPTCETSK</sequence>
<evidence type="ECO:0000313" key="5">
    <source>
        <dbReference type="Proteomes" id="UP000092462"/>
    </source>
</evidence>
<evidence type="ECO:0000256" key="1">
    <source>
        <dbReference type="SAM" id="MobiDB-lite"/>
    </source>
</evidence>
<dbReference type="SUPFAM" id="SSF57196">
    <property type="entry name" value="EGF/Laminin"/>
    <property type="match status" value="1"/>
</dbReference>
<proteinExistence type="predicted"/>
<feature type="region of interest" description="Disordered" evidence="1">
    <location>
        <begin position="119"/>
        <end position="151"/>
    </location>
</feature>
<dbReference type="PANTHER" id="PTHR24044:SF420">
    <property type="entry name" value="DELTA AND NOTCH-LIKE EPIDERMAL GROWTH FACTOR-RELATED RECEPTOR ISOFORM X1"/>
    <property type="match status" value="1"/>
</dbReference>
<name>A0A1B0DL26_PHLPP</name>
<feature type="compositionally biased region" description="Pro residues" evidence="1">
    <location>
        <begin position="142"/>
        <end position="151"/>
    </location>
</feature>
<organism evidence="4 5">
    <name type="scientific">Phlebotomus papatasi</name>
    <name type="common">Sandfly</name>
    <dbReference type="NCBI Taxonomy" id="29031"/>
    <lineage>
        <taxon>Eukaryota</taxon>
        <taxon>Metazoa</taxon>
        <taxon>Ecdysozoa</taxon>
        <taxon>Arthropoda</taxon>
        <taxon>Hexapoda</taxon>
        <taxon>Insecta</taxon>
        <taxon>Pterygota</taxon>
        <taxon>Neoptera</taxon>
        <taxon>Endopterygota</taxon>
        <taxon>Diptera</taxon>
        <taxon>Nematocera</taxon>
        <taxon>Psychodoidea</taxon>
        <taxon>Psychodidae</taxon>
        <taxon>Phlebotomus</taxon>
        <taxon>Phlebotomus</taxon>
    </lineage>
</organism>
<dbReference type="GO" id="GO:0005112">
    <property type="term" value="F:Notch binding"/>
    <property type="evidence" value="ECO:0007669"/>
    <property type="project" value="TreeGrafter"/>
</dbReference>
<dbReference type="Proteomes" id="UP000092462">
    <property type="component" value="Unassembled WGS sequence"/>
</dbReference>